<comment type="caution">
    <text evidence="1">The sequence shown here is derived from an EMBL/GenBank/DDBJ whole genome shotgun (WGS) entry which is preliminary data.</text>
</comment>
<evidence type="ECO:0000313" key="2">
    <source>
        <dbReference type="Proteomes" id="UP001259832"/>
    </source>
</evidence>
<dbReference type="InterPro" id="IPR043502">
    <property type="entry name" value="DNA/RNA_pol_sf"/>
</dbReference>
<keyword evidence="2" id="KW-1185">Reference proteome</keyword>
<dbReference type="Gene3D" id="3.30.70.270">
    <property type="match status" value="2"/>
</dbReference>
<organism evidence="1 2">
    <name type="scientific">Phytophthora citrophthora</name>
    <dbReference type="NCBI Taxonomy" id="4793"/>
    <lineage>
        <taxon>Eukaryota</taxon>
        <taxon>Sar</taxon>
        <taxon>Stramenopiles</taxon>
        <taxon>Oomycota</taxon>
        <taxon>Peronosporomycetes</taxon>
        <taxon>Peronosporales</taxon>
        <taxon>Peronosporaceae</taxon>
        <taxon>Phytophthora</taxon>
    </lineage>
</organism>
<accession>A0AAD9G1W6</accession>
<dbReference type="Proteomes" id="UP001259832">
    <property type="component" value="Unassembled WGS sequence"/>
</dbReference>
<dbReference type="SUPFAM" id="SSF56672">
    <property type="entry name" value="DNA/RNA polymerases"/>
    <property type="match status" value="1"/>
</dbReference>
<sequence>MCKRVEDPLEACDKWNLSISVAKSFWGMEKVEYLGHKVSIDGLESNSKDLKSLTDLPFPGSLRSMLSFLGSLNYYSRFIEADQHNEEVDPHRIEAGSRV</sequence>
<evidence type="ECO:0000313" key="1">
    <source>
        <dbReference type="EMBL" id="KAK1930509.1"/>
    </source>
</evidence>
<dbReference type="InterPro" id="IPR051320">
    <property type="entry name" value="Viral_Replic_Matur_Polypro"/>
</dbReference>
<dbReference type="PANTHER" id="PTHR33064:SF37">
    <property type="entry name" value="RIBONUCLEASE H"/>
    <property type="match status" value="1"/>
</dbReference>
<dbReference type="InterPro" id="IPR043128">
    <property type="entry name" value="Rev_trsase/Diguanyl_cyclase"/>
</dbReference>
<gene>
    <name evidence="1" type="ORF">P3T76_013831</name>
</gene>
<dbReference type="PANTHER" id="PTHR33064">
    <property type="entry name" value="POL PROTEIN"/>
    <property type="match status" value="1"/>
</dbReference>
<dbReference type="AlphaFoldDB" id="A0AAD9G1W6"/>
<name>A0AAD9G1W6_9STRA</name>
<dbReference type="EMBL" id="JASMQC010000038">
    <property type="protein sequence ID" value="KAK1930509.1"/>
    <property type="molecule type" value="Genomic_DNA"/>
</dbReference>
<proteinExistence type="predicted"/>
<reference evidence="1" key="1">
    <citation type="submission" date="2023-08" db="EMBL/GenBank/DDBJ databases">
        <title>Reference Genome Resource for the Citrus Pathogen Phytophthora citrophthora.</title>
        <authorList>
            <person name="Moller H."/>
            <person name="Coetzee B."/>
            <person name="Rose L.J."/>
            <person name="Van Niekerk J.M."/>
        </authorList>
    </citation>
    <scope>NUCLEOTIDE SEQUENCE</scope>
    <source>
        <strain evidence="1">STE-U-9442</strain>
    </source>
</reference>
<protein>
    <submittedName>
        <fullName evidence="1">Retrovirus-related Pol polyprotein from transposon opus</fullName>
    </submittedName>
</protein>